<dbReference type="Proteomes" id="UP000494269">
    <property type="component" value="Unassembled WGS sequence"/>
</dbReference>
<dbReference type="InterPro" id="IPR025091">
    <property type="entry name" value="DUF4019"/>
</dbReference>
<evidence type="ECO:0000313" key="2">
    <source>
        <dbReference type="EMBL" id="CAB3657029.1"/>
    </source>
</evidence>
<dbReference type="Pfam" id="PF13211">
    <property type="entry name" value="DUF4019"/>
    <property type="match status" value="1"/>
</dbReference>
<feature type="signal peptide" evidence="1">
    <location>
        <begin position="1"/>
        <end position="28"/>
    </location>
</feature>
<proteinExistence type="predicted"/>
<evidence type="ECO:0008006" key="4">
    <source>
        <dbReference type="Google" id="ProtNLM"/>
    </source>
</evidence>
<gene>
    <name evidence="2" type="ORF">LMG3441_00349</name>
</gene>
<reference evidence="2 3" key="1">
    <citation type="submission" date="2020-04" db="EMBL/GenBank/DDBJ databases">
        <authorList>
            <person name="De Canck E."/>
        </authorList>
    </citation>
    <scope>NUCLEOTIDE SEQUENCE [LARGE SCALE GENOMIC DNA]</scope>
    <source>
        <strain evidence="2 3">LMG 3441</strain>
    </source>
</reference>
<keyword evidence="3" id="KW-1185">Reference proteome</keyword>
<feature type="chain" id="PRO_5028952920" description="DUF4019 domain-containing protein" evidence="1">
    <location>
        <begin position="29"/>
        <end position="153"/>
    </location>
</feature>
<organism evidence="2 3">
    <name type="scientific">Achromobacter kerstersii</name>
    <dbReference type="NCBI Taxonomy" id="1353890"/>
    <lineage>
        <taxon>Bacteria</taxon>
        <taxon>Pseudomonadati</taxon>
        <taxon>Pseudomonadota</taxon>
        <taxon>Betaproteobacteria</taxon>
        <taxon>Burkholderiales</taxon>
        <taxon>Alcaligenaceae</taxon>
        <taxon>Achromobacter</taxon>
    </lineage>
</organism>
<evidence type="ECO:0000256" key="1">
    <source>
        <dbReference type="SAM" id="SignalP"/>
    </source>
</evidence>
<sequence length="153" mass="16757">MQQTNLISRGVRASVLCSAMALAAPALAADPSLDSAVSAAKQWVSMSDAGSTDKMWGASSDIMKQRVDKQGWSDYLSQLRTEVGRYAGREWVQVVRVTDPVDLPQGQYVNVIFTTQFRNMPATETVSMVANKNRWVPMGYVVRKIAADAQPAM</sequence>
<dbReference type="EMBL" id="CADIJQ010000001">
    <property type="protein sequence ID" value="CAB3657029.1"/>
    <property type="molecule type" value="Genomic_DNA"/>
</dbReference>
<protein>
    <recommendedName>
        <fullName evidence="4">DUF4019 domain-containing protein</fullName>
    </recommendedName>
</protein>
<dbReference type="AlphaFoldDB" id="A0A6S6Z185"/>
<name>A0A6S6Z185_9BURK</name>
<evidence type="ECO:0000313" key="3">
    <source>
        <dbReference type="Proteomes" id="UP000494269"/>
    </source>
</evidence>
<accession>A0A6S6Z185</accession>
<dbReference type="RefSeq" id="WP_175168564.1">
    <property type="nucleotide sequence ID" value="NZ_CADIJQ010000001.1"/>
</dbReference>
<keyword evidence="1" id="KW-0732">Signal</keyword>